<gene>
    <name evidence="1" type="ORF">BJ963_003368</name>
</gene>
<reference evidence="1 2" key="1">
    <citation type="submission" date="2020-07" db="EMBL/GenBank/DDBJ databases">
        <title>Sequencing the genomes of 1000 actinobacteria strains.</title>
        <authorList>
            <person name="Klenk H.-P."/>
        </authorList>
    </citation>
    <scope>NUCLEOTIDE SEQUENCE [LARGE SCALE GENOMIC DNA]</scope>
    <source>
        <strain evidence="1 2">DSM 23871</strain>
    </source>
</reference>
<dbReference type="AlphaFoldDB" id="A0A852T2Y0"/>
<protein>
    <submittedName>
        <fullName evidence="1">Uncharacterized protein</fullName>
    </submittedName>
</protein>
<evidence type="ECO:0000313" key="1">
    <source>
        <dbReference type="EMBL" id="NYD75849.1"/>
    </source>
</evidence>
<organism evidence="1 2">
    <name type="scientific">Leifsonia soli</name>
    <dbReference type="NCBI Taxonomy" id="582665"/>
    <lineage>
        <taxon>Bacteria</taxon>
        <taxon>Bacillati</taxon>
        <taxon>Actinomycetota</taxon>
        <taxon>Actinomycetes</taxon>
        <taxon>Micrococcales</taxon>
        <taxon>Microbacteriaceae</taxon>
        <taxon>Leifsonia</taxon>
    </lineage>
</organism>
<proteinExistence type="predicted"/>
<comment type="caution">
    <text evidence="1">The sequence shown here is derived from an EMBL/GenBank/DDBJ whole genome shotgun (WGS) entry which is preliminary data.</text>
</comment>
<dbReference type="Proteomes" id="UP000589620">
    <property type="component" value="Unassembled WGS sequence"/>
</dbReference>
<sequence length="32" mass="3698">MIAMMTRPINHNGNYQPAFSMERWNCLFGPGI</sequence>
<keyword evidence="2" id="KW-1185">Reference proteome</keyword>
<name>A0A852T2Y0_9MICO</name>
<accession>A0A852T2Y0</accession>
<dbReference type="EMBL" id="JACCBJ010000001">
    <property type="protein sequence ID" value="NYD75849.1"/>
    <property type="molecule type" value="Genomic_DNA"/>
</dbReference>
<evidence type="ECO:0000313" key="2">
    <source>
        <dbReference type="Proteomes" id="UP000589620"/>
    </source>
</evidence>